<organism evidence="6 7">
    <name type="scientific">Wuchereria bancrofti</name>
    <dbReference type="NCBI Taxonomy" id="6293"/>
    <lineage>
        <taxon>Eukaryota</taxon>
        <taxon>Metazoa</taxon>
        <taxon>Ecdysozoa</taxon>
        <taxon>Nematoda</taxon>
        <taxon>Chromadorea</taxon>
        <taxon>Rhabditida</taxon>
        <taxon>Spirurina</taxon>
        <taxon>Spiruromorpha</taxon>
        <taxon>Filarioidea</taxon>
        <taxon>Onchocercidae</taxon>
        <taxon>Wuchereria</taxon>
    </lineage>
</organism>
<sequence length="214" mass="22676">MSSSFGLRFAILIAAWANSIGATIRLISSFLPLQIRFPVGIFGQAVAACAYPFIMFLPSKVAGSWFPENQRALATTIGIMANPLGVLMANILSPQIVKAPVDVLIINIITFVPCLLACLIATFCVTRSEPPMPPSQSAAQPQMPFFLGIKQCFTNKAYVLLLIAMGGGIGMFNCLYTVIQQLFCATGYSNSFSGLCAALMIIGGVFGASASGIF</sequence>
<proteinExistence type="predicted"/>
<gene>
    <name evidence="6" type="ORF">WUBG_14460</name>
</gene>
<dbReference type="InterPro" id="IPR036259">
    <property type="entry name" value="MFS_trans_sf"/>
</dbReference>
<dbReference type="PANTHER" id="PTHR10924">
    <property type="entry name" value="MAJOR FACILITATOR SUPERFAMILY PROTEIN-RELATED"/>
    <property type="match status" value="1"/>
</dbReference>
<feature type="transmembrane region" description="Helical" evidence="5">
    <location>
        <begin position="191"/>
        <end position="213"/>
    </location>
</feature>
<dbReference type="Gene3D" id="1.20.1250.20">
    <property type="entry name" value="MFS general substrate transporter like domains"/>
    <property type="match status" value="1"/>
</dbReference>
<keyword evidence="3 5" id="KW-1133">Transmembrane helix</keyword>
<dbReference type="InterPro" id="IPR049680">
    <property type="entry name" value="FLVCR1-2_SLC49-like"/>
</dbReference>
<feature type="transmembrane region" description="Helical" evidence="5">
    <location>
        <begin position="37"/>
        <end position="59"/>
    </location>
</feature>
<keyword evidence="4 5" id="KW-0472">Membrane</keyword>
<dbReference type="AlphaFoldDB" id="J9AKA4"/>
<dbReference type="GO" id="GO:0022857">
    <property type="term" value="F:transmembrane transporter activity"/>
    <property type="evidence" value="ECO:0007669"/>
    <property type="project" value="InterPro"/>
</dbReference>
<evidence type="ECO:0000256" key="3">
    <source>
        <dbReference type="ARBA" id="ARBA00022989"/>
    </source>
</evidence>
<feature type="transmembrane region" description="Helical" evidence="5">
    <location>
        <begin position="104"/>
        <end position="125"/>
    </location>
</feature>
<evidence type="ECO:0000256" key="1">
    <source>
        <dbReference type="ARBA" id="ARBA00004141"/>
    </source>
</evidence>
<protein>
    <submittedName>
        <fullName evidence="6">Major facilitator superfamily transporter</fullName>
    </submittedName>
</protein>
<comment type="subcellular location">
    <subcellularLocation>
        <location evidence="1">Membrane</location>
        <topology evidence="1">Multi-pass membrane protein</topology>
    </subcellularLocation>
</comment>
<evidence type="ECO:0000256" key="4">
    <source>
        <dbReference type="ARBA" id="ARBA00023136"/>
    </source>
</evidence>
<accession>J9AKA4</accession>
<evidence type="ECO:0000313" key="7">
    <source>
        <dbReference type="Proteomes" id="UP000004810"/>
    </source>
</evidence>
<feature type="transmembrane region" description="Helical" evidence="5">
    <location>
        <begin position="71"/>
        <end position="92"/>
    </location>
</feature>
<evidence type="ECO:0000256" key="5">
    <source>
        <dbReference type="SAM" id="Phobius"/>
    </source>
</evidence>
<feature type="transmembrane region" description="Helical" evidence="5">
    <location>
        <begin position="157"/>
        <end position="179"/>
    </location>
</feature>
<dbReference type="Pfam" id="PF07690">
    <property type="entry name" value="MFS_1"/>
    <property type="match status" value="1"/>
</dbReference>
<evidence type="ECO:0000256" key="2">
    <source>
        <dbReference type="ARBA" id="ARBA00022692"/>
    </source>
</evidence>
<dbReference type="SUPFAM" id="SSF103473">
    <property type="entry name" value="MFS general substrate transporter"/>
    <property type="match status" value="1"/>
</dbReference>
<comment type="caution">
    <text evidence="6">The sequence shown here is derived from an EMBL/GenBank/DDBJ whole genome shotgun (WGS) entry which is preliminary data.</text>
</comment>
<dbReference type="GO" id="GO:0016020">
    <property type="term" value="C:membrane"/>
    <property type="evidence" value="ECO:0007669"/>
    <property type="project" value="UniProtKB-SubCell"/>
</dbReference>
<feature type="non-terminal residue" evidence="6">
    <location>
        <position position="214"/>
    </location>
</feature>
<keyword evidence="2 5" id="KW-0812">Transmembrane</keyword>
<dbReference type="EMBL" id="ADBV01011873">
    <property type="protein sequence ID" value="EJW74630.1"/>
    <property type="molecule type" value="Genomic_DNA"/>
</dbReference>
<dbReference type="Proteomes" id="UP000004810">
    <property type="component" value="Unassembled WGS sequence"/>
</dbReference>
<reference evidence="7" key="1">
    <citation type="submission" date="2012-08" db="EMBL/GenBank/DDBJ databases">
        <title>The Genome Sequence of Wuchereria bancrofti.</title>
        <authorList>
            <person name="Nutman T.B."/>
            <person name="Fink D.L."/>
            <person name="Russ C."/>
            <person name="Young S."/>
            <person name="Zeng Q."/>
            <person name="Koehrsen M."/>
            <person name="Alvarado L."/>
            <person name="Berlin A."/>
            <person name="Chapman S.B."/>
            <person name="Chen Z."/>
            <person name="Freedman E."/>
            <person name="Gellesch M."/>
            <person name="Goldberg J."/>
            <person name="Griggs A."/>
            <person name="Gujja S."/>
            <person name="Heilman E.R."/>
            <person name="Heiman D."/>
            <person name="Hepburn T."/>
            <person name="Howarth C."/>
            <person name="Jen D."/>
            <person name="Larson L."/>
            <person name="Lewis B."/>
            <person name="Mehta T."/>
            <person name="Park D."/>
            <person name="Pearson M."/>
            <person name="Roberts A."/>
            <person name="Saif S."/>
            <person name="Shea T."/>
            <person name="Shenoy N."/>
            <person name="Sisk P."/>
            <person name="Stolte C."/>
            <person name="Sykes S."/>
            <person name="Walk T."/>
            <person name="White J."/>
            <person name="Yandava C."/>
            <person name="Haas B."/>
            <person name="Henn M.R."/>
            <person name="Nusbaum C."/>
            <person name="Birren B."/>
        </authorList>
    </citation>
    <scope>NUCLEOTIDE SEQUENCE [LARGE SCALE GENOMIC DNA]</scope>
    <source>
        <strain evidence="7">NA</strain>
    </source>
</reference>
<dbReference type="PANTHER" id="PTHR10924:SF6">
    <property type="entry name" value="SOLUTE CARRIER FAMILY 49 MEMBER A3"/>
    <property type="match status" value="1"/>
</dbReference>
<evidence type="ECO:0000313" key="6">
    <source>
        <dbReference type="EMBL" id="EJW74630.1"/>
    </source>
</evidence>
<dbReference type="InterPro" id="IPR011701">
    <property type="entry name" value="MFS"/>
</dbReference>
<name>J9AKA4_WUCBA</name>